<dbReference type="GeneID" id="24269133"/>
<protein>
    <submittedName>
        <fullName evidence="2">Uncharacterized protein</fullName>
    </submittedName>
</protein>
<dbReference type="OrthoDB" id="392791at2759"/>
<sequence length="1458" mass="167380">MKLLRALGRHVGCPPQIHRSRRTINKRISVHLGNNYVYLSTVRELVKGEEAREGGLGEPHGVTLMGGSNGNPLVNHPPRGFKSRKVSLHPTSHSQHGMSTETEAVNNKIELLMRRNTQGTIDDKVFQILSIINEHPKNKNVYINKKILIAFHTLLIKKKYHLRISKGSICNDLHPTIFHYMHHNASLHLKHYHLSNVSELLRGVSKYMHKVNPSESTKELIQNIFYFHFFSHFNYFYYLRRRGSSFASFVGDHERGPFGKKCGRMYERAEVPGGHKKGEEFSNKGINNEDYCHPGEANPSDRTELQLGTSPNGRLTECLLKRSSPCGDASERDQVTFGHLNSYVVFLSNHPMYASEKVLHTISLLANKVTQVDLSAKLALSFLSSSMNIFDKQKGNRRKFLLHRKVNYDILYAIIRVWNEQVGGPPQEKSLSGEKSLCRGERNTDQPPSTHMDEAKKSAAPPFVPNVWEYSHIINVLKILKVKNFLSPKFSFSEDAERCLVHLFNSAMSLLSRFTHGTPSDMMGKEKCDSHWSTTPTQNELNSIATIYVHTAVLLSEVKNGCTLRSSLMNILNSCHTIVLTYYPMLHENMIINLVKGIYYQMVAYADMSCFKSSFYEMEDVEEGGNYPPCVKSHAREGEELLNVPPQGLLHLLGEVTKCLVFPSREEKKLPTNKLIIVLSYLHKINKICFPFTNKDMLKGCILKLLQWIEKQIKREEANVSNHHLLILINVELSHRGGQLNVPLLHACLRRLEEGTSNLFENEAEIILFLYFLKRFREATKVWGGCTESEDHGPHDETFLFCKEAASQSSLEEVDKMVTRLGDKVTRVVFFPKEGTKMNPSSLVNSVNWCKQTPLTNGPHKMYALRVYFLAYEHMSPTYPHEKLVKDAILNELTRLMEFQKGKLTEEDFFSIMSSLLRHKVFDHSAYFLYDSFLRSRRGLIQMKYVFLVLKRILEETSGGNLNSIYTRASPPPQAGVDSPLLSIIATSSDLILHDNQYRENFTFFKEILHVYLDAYLYFGEITSQFNLFLLAHFNKFVCTMDRLSEHEIATLVYHMASFYYTINKFSRDGLCVRGIETDLSSDKVANEWGGKKEQIKIGADFISLSSQRLLLTPPHNDAKTDGVSHVNSQRGTVLHSGEDKMISYNEQDVGNKLLQQLNRLLDALYTQEIKRRKCNNDMKLSLSNIIQVFVCLKNAKLQHRDLMQVLSARCVSSIFSQQGTIKLELQIRFFNSVVFLDYLNAVDEEFFRLERCHLREAHNTCIQPRHILYAHFQQLPRQAIYTANMSTYLLNFVSILDYLPLEHQRRGSQKAAFWVCELLRMFFPNEVGCSTKNISTQGSKMYGCYSSPPTNLDKRNVFLLLTLLHLGKYSHVNISTFPLKFLQLFYSHIILSEFAHLGVNSTVRSSSTHQSIYKYLETYLRKEFPYYDIRNEEEVLLFKVDLVILPRQHSDVSACVC</sequence>
<keyword evidence="3" id="KW-1185">Reference proteome</keyword>
<evidence type="ECO:0000313" key="3">
    <source>
        <dbReference type="Proteomes" id="UP000054561"/>
    </source>
</evidence>
<accession>A0A0D9QHS8</accession>
<evidence type="ECO:0000313" key="2">
    <source>
        <dbReference type="EMBL" id="KJP86528.1"/>
    </source>
</evidence>
<name>A0A0D9QHS8_PLAFR</name>
<gene>
    <name evidence="2" type="ORF">AK88_03819</name>
</gene>
<proteinExistence type="predicted"/>
<feature type="region of interest" description="Disordered" evidence="1">
    <location>
        <begin position="424"/>
        <end position="457"/>
    </location>
</feature>
<dbReference type="EMBL" id="KQ001691">
    <property type="protein sequence ID" value="KJP86528.1"/>
    <property type="molecule type" value="Genomic_DNA"/>
</dbReference>
<dbReference type="VEuPathDB" id="PlasmoDB:AK88_03819"/>
<dbReference type="RefSeq" id="XP_012336852.1">
    <property type="nucleotide sequence ID" value="XM_012481429.1"/>
</dbReference>
<organism evidence="2 3">
    <name type="scientific">Plasmodium fragile</name>
    <dbReference type="NCBI Taxonomy" id="5857"/>
    <lineage>
        <taxon>Eukaryota</taxon>
        <taxon>Sar</taxon>
        <taxon>Alveolata</taxon>
        <taxon>Apicomplexa</taxon>
        <taxon>Aconoidasida</taxon>
        <taxon>Haemosporida</taxon>
        <taxon>Plasmodiidae</taxon>
        <taxon>Plasmodium</taxon>
        <taxon>Plasmodium (Plasmodium)</taxon>
    </lineage>
</organism>
<dbReference type="OMA" id="HILYAHF"/>
<evidence type="ECO:0000256" key="1">
    <source>
        <dbReference type="SAM" id="MobiDB-lite"/>
    </source>
</evidence>
<reference evidence="2 3" key="1">
    <citation type="submission" date="2014-03" db="EMBL/GenBank/DDBJ databases">
        <title>The Genome Sequence of Plasmodium fragile nilgiri.</title>
        <authorList>
            <consortium name="The Broad Institute Genomics Platform"/>
            <consortium name="The Broad Institute Genome Sequencing Center for Infectious Disease"/>
            <person name="Neafsey D."/>
            <person name="Duraisingh M."/>
            <person name="Young S.K."/>
            <person name="Zeng Q."/>
            <person name="Gargeya S."/>
            <person name="Abouelleil A."/>
            <person name="Alvarado L."/>
            <person name="Chapman S.B."/>
            <person name="Gainer-Dewar J."/>
            <person name="Goldberg J."/>
            <person name="Griggs A."/>
            <person name="Gujja S."/>
            <person name="Hansen M."/>
            <person name="Howarth C."/>
            <person name="Imamovic A."/>
            <person name="Larimer J."/>
            <person name="Pearson M."/>
            <person name="Poon T.W."/>
            <person name="Priest M."/>
            <person name="Roberts A."/>
            <person name="Saif S."/>
            <person name="Shea T."/>
            <person name="Sykes S."/>
            <person name="Wortman J."/>
            <person name="Nusbaum C."/>
            <person name="Birren B."/>
        </authorList>
    </citation>
    <scope>NUCLEOTIDE SEQUENCE [LARGE SCALE GENOMIC DNA]</scope>
    <source>
        <strain evidence="3">nilgiri</strain>
    </source>
</reference>
<dbReference type="Proteomes" id="UP000054561">
    <property type="component" value="Unassembled WGS sequence"/>
</dbReference>